<dbReference type="AlphaFoldDB" id="S2K522"/>
<accession>S2K522</accession>
<dbReference type="PANTHER" id="PTHR33116:SF78">
    <property type="entry name" value="OS12G0587133 PROTEIN"/>
    <property type="match status" value="1"/>
</dbReference>
<keyword evidence="3" id="KW-1185">Reference proteome</keyword>
<dbReference type="STRING" id="1220926.S2K522"/>
<dbReference type="PANTHER" id="PTHR33116">
    <property type="entry name" value="REVERSE TRANSCRIPTASE ZINC-BINDING DOMAIN-CONTAINING PROTEIN-RELATED-RELATED"/>
    <property type="match status" value="1"/>
</dbReference>
<proteinExistence type="predicted"/>
<dbReference type="Pfam" id="PF13966">
    <property type="entry name" value="zf-RVT"/>
    <property type="match status" value="1"/>
</dbReference>
<dbReference type="InterPro" id="IPR026960">
    <property type="entry name" value="RVT-Znf"/>
</dbReference>
<dbReference type="Proteomes" id="UP000014254">
    <property type="component" value="Unassembled WGS sequence"/>
</dbReference>
<dbReference type="InParanoid" id="S2K522"/>
<dbReference type="VEuPathDB" id="FungiDB:HMPREF1544_02656"/>
<evidence type="ECO:0000313" key="2">
    <source>
        <dbReference type="EMBL" id="EPB90448.1"/>
    </source>
</evidence>
<organism evidence="2 3">
    <name type="scientific">Mucor circinelloides f. circinelloides (strain 1006PhL)</name>
    <name type="common">Mucormycosis agent</name>
    <name type="synonym">Calyptromyces circinelloides</name>
    <dbReference type="NCBI Taxonomy" id="1220926"/>
    <lineage>
        <taxon>Eukaryota</taxon>
        <taxon>Fungi</taxon>
        <taxon>Fungi incertae sedis</taxon>
        <taxon>Mucoromycota</taxon>
        <taxon>Mucoromycotina</taxon>
        <taxon>Mucoromycetes</taxon>
        <taxon>Mucorales</taxon>
        <taxon>Mucorineae</taxon>
        <taxon>Mucoraceae</taxon>
        <taxon>Mucor</taxon>
    </lineage>
</organism>
<dbReference type="OrthoDB" id="2287349at2759"/>
<dbReference type="OMA" id="ICWHDAT"/>
<feature type="domain" description="Reverse transcriptase zinc-binding" evidence="1">
    <location>
        <begin position="430"/>
        <end position="497"/>
    </location>
</feature>
<protein>
    <recommendedName>
        <fullName evidence="1">Reverse transcriptase zinc-binding domain-containing protein</fullName>
    </recommendedName>
</protein>
<reference evidence="3" key="1">
    <citation type="submission" date="2013-05" db="EMBL/GenBank/DDBJ databases">
        <title>The Genome sequence of Mucor circinelloides f. circinelloides 1006PhL.</title>
        <authorList>
            <consortium name="The Broad Institute Genomics Platform"/>
            <person name="Cuomo C."/>
            <person name="Earl A."/>
            <person name="Findley K."/>
            <person name="Lee S.C."/>
            <person name="Walker B."/>
            <person name="Young S."/>
            <person name="Zeng Q."/>
            <person name="Gargeya S."/>
            <person name="Fitzgerald M."/>
            <person name="Haas B."/>
            <person name="Abouelleil A."/>
            <person name="Allen A.W."/>
            <person name="Alvarado L."/>
            <person name="Arachchi H.M."/>
            <person name="Berlin A.M."/>
            <person name="Chapman S.B."/>
            <person name="Gainer-Dewar J."/>
            <person name="Goldberg J."/>
            <person name="Griggs A."/>
            <person name="Gujja S."/>
            <person name="Hansen M."/>
            <person name="Howarth C."/>
            <person name="Imamovic A."/>
            <person name="Ireland A."/>
            <person name="Larimer J."/>
            <person name="McCowan C."/>
            <person name="Murphy C."/>
            <person name="Pearson M."/>
            <person name="Poon T.W."/>
            <person name="Priest M."/>
            <person name="Roberts A."/>
            <person name="Saif S."/>
            <person name="Shea T."/>
            <person name="Sisk P."/>
            <person name="Sykes S."/>
            <person name="Wortman J."/>
            <person name="Nusbaum C."/>
            <person name="Birren B."/>
        </authorList>
    </citation>
    <scope>NUCLEOTIDE SEQUENCE [LARGE SCALE GENOMIC DNA]</scope>
    <source>
        <strain evidence="3">1006PhL</strain>
    </source>
</reference>
<evidence type="ECO:0000259" key="1">
    <source>
        <dbReference type="Pfam" id="PF13966"/>
    </source>
</evidence>
<dbReference type="EMBL" id="KE123920">
    <property type="protein sequence ID" value="EPB90448.1"/>
    <property type="molecule type" value="Genomic_DNA"/>
</dbReference>
<gene>
    <name evidence="2" type="ORF">HMPREF1544_02656</name>
</gene>
<name>S2K522_MUCC1</name>
<evidence type="ECO:0000313" key="3">
    <source>
        <dbReference type="Proteomes" id="UP000014254"/>
    </source>
</evidence>
<dbReference type="eggNOG" id="ENOG502S7GJ">
    <property type="taxonomic scope" value="Eukaryota"/>
</dbReference>
<sequence>MMVYADDIACLLTSPADLDRLHSHLQVYSAASNALVNFHKTEAISLSGSATNYDSICWHDATSPSPIRYLGFPLFTSIRQRNSFLEQLVDKIRIGCQIHKHRGLSVRGRATVLNSLVLSRLWHVLRLVTVPVSILNSIQSMISQFVNYRISPKISHLTFLASRSKGGLGVLNPKLQQGALQLRWLEPLLNMSSTQIMSHLSIALPRLVGFLGAHISNNRNLPTDHPSQLFDHCISLFFPGLRPPTCNQQDSSWSLLFRAMDRIPLDFSSTVISAATSLEIPLASVVLSVSPNTKFRKSYDKLPISIAYTMDPTLDHCLRPKSSQEILSNPNLATSFLRFVRQDQIQLAPFFVRTFIHRRFAGLGRFPFSPVENHRVVDASPFVQAVLSSLSPTSRVRQHRLSTKSYRKLCSPSSNPPPSLPPPYNPSTRPAWSAFWALPLSHSCRNVWYRFLYHRIPHRVRLYEWERAPSPSCAICHHPTESTDHFMFSCPVKLAVWQQVHHEHLGAEAFITSLDLHHLLTILRSPHVRSTSDLCIIAATLESIWLSHWSFIFNDTPFTTDIVLALVAQKIRQHKQESFLTAGIPHSPPPFFSIDPL</sequence>